<protein>
    <submittedName>
        <fullName evidence="2">DnaA regulatory inactivator Hda</fullName>
    </submittedName>
</protein>
<feature type="domain" description="Hda lid" evidence="1">
    <location>
        <begin position="164"/>
        <end position="228"/>
    </location>
</feature>
<dbReference type="Pfam" id="PF22688">
    <property type="entry name" value="Hda_lid"/>
    <property type="match status" value="1"/>
</dbReference>
<dbReference type="RefSeq" id="WP_377003846.1">
    <property type="nucleotide sequence ID" value="NZ_JBHSGG010000017.1"/>
</dbReference>
<dbReference type="InterPro" id="IPR055199">
    <property type="entry name" value="Hda_lid"/>
</dbReference>
<comment type="caution">
    <text evidence="2">The sequence shown here is derived from an EMBL/GenBank/DDBJ whole genome shotgun (WGS) entry which is preliminary data.</text>
</comment>
<dbReference type="PANTHER" id="PTHR30050">
    <property type="entry name" value="CHROMOSOMAL REPLICATION INITIATOR PROTEIN DNAA"/>
    <property type="match status" value="1"/>
</dbReference>
<proteinExistence type="predicted"/>
<dbReference type="Gene3D" id="1.10.8.60">
    <property type="match status" value="1"/>
</dbReference>
<sequence>MNTPQLPLSLRFPPDQRFEGFHDPAGVALPLVRAVAAGAAADWLYLEGAPGSGKTHLLLAACAAADGAGRQAVYLPLAALGPHVAEALAAQEAADLVALDDLDAVAGRRAAEVALFDFHNRARAAGATLLYGARGAPNALALELPDLRSRLGQCTRVPLQPLDDGGRRAVLRRRADARGLQLDDAVIDWLLTHVGRDLASLGALLDRLDRESLAARRRPTVAFLRGLLKD</sequence>
<reference evidence="3" key="1">
    <citation type="journal article" date="2019" name="Int. J. Syst. Evol. Microbiol.">
        <title>The Global Catalogue of Microorganisms (GCM) 10K type strain sequencing project: providing services to taxonomists for standard genome sequencing and annotation.</title>
        <authorList>
            <consortium name="The Broad Institute Genomics Platform"/>
            <consortium name="The Broad Institute Genome Sequencing Center for Infectious Disease"/>
            <person name="Wu L."/>
            <person name="Ma J."/>
        </authorList>
    </citation>
    <scope>NUCLEOTIDE SEQUENCE [LARGE SCALE GENOMIC DNA]</scope>
    <source>
        <strain evidence="3">CGMCC 1.13574</strain>
    </source>
</reference>
<dbReference type="Gene3D" id="3.40.50.300">
    <property type="entry name" value="P-loop containing nucleotide triphosphate hydrolases"/>
    <property type="match status" value="1"/>
</dbReference>
<dbReference type="PANTHER" id="PTHR30050:SF5">
    <property type="entry name" value="DNAA REGULATORY INACTIVATOR HDA"/>
    <property type="match status" value="1"/>
</dbReference>
<dbReference type="Proteomes" id="UP001595892">
    <property type="component" value="Unassembled WGS sequence"/>
</dbReference>
<name>A0ABV9NKG0_9GAMM</name>
<gene>
    <name evidence="2" type="primary">hda</name>
    <name evidence="2" type="ORF">ACFO3Q_06575</name>
</gene>
<dbReference type="InterPro" id="IPR017788">
    <property type="entry name" value="Hda"/>
</dbReference>
<organism evidence="2 3">
    <name type="scientific">Coralloluteibacterium thermophilum</name>
    <dbReference type="NCBI Taxonomy" id="2707049"/>
    <lineage>
        <taxon>Bacteria</taxon>
        <taxon>Pseudomonadati</taxon>
        <taxon>Pseudomonadota</taxon>
        <taxon>Gammaproteobacteria</taxon>
        <taxon>Lysobacterales</taxon>
        <taxon>Lysobacteraceae</taxon>
        <taxon>Coralloluteibacterium</taxon>
    </lineage>
</organism>
<dbReference type="SUPFAM" id="SSF52540">
    <property type="entry name" value="P-loop containing nucleoside triphosphate hydrolases"/>
    <property type="match status" value="1"/>
</dbReference>
<evidence type="ECO:0000259" key="1">
    <source>
        <dbReference type="Pfam" id="PF22688"/>
    </source>
</evidence>
<evidence type="ECO:0000313" key="2">
    <source>
        <dbReference type="EMBL" id="MFC4727834.1"/>
    </source>
</evidence>
<keyword evidence="3" id="KW-1185">Reference proteome</keyword>
<dbReference type="InterPro" id="IPR027417">
    <property type="entry name" value="P-loop_NTPase"/>
</dbReference>
<accession>A0ABV9NKG0</accession>
<dbReference type="EMBL" id="JBHSGG010000017">
    <property type="protein sequence ID" value="MFC4727834.1"/>
    <property type="molecule type" value="Genomic_DNA"/>
</dbReference>
<dbReference type="NCBIfam" id="TIGR03420">
    <property type="entry name" value="DnaA_homol_Hda"/>
    <property type="match status" value="1"/>
</dbReference>
<evidence type="ECO:0000313" key="3">
    <source>
        <dbReference type="Proteomes" id="UP001595892"/>
    </source>
</evidence>